<dbReference type="GO" id="GO:0003677">
    <property type="term" value="F:DNA binding"/>
    <property type="evidence" value="ECO:0007669"/>
    <property type="project" value="InterPro"/>
</dbReference>
<organism evidence="2 3">
    <name type="scientific">Nonomuraea turkmeniaca</name>
    <dbReference type="NCBI Taxonomy" id="103838"/>
    <lineage>
        <taxon>Bacteria</taxon>
        <taxon>Bacillati</taxon>
        <taxon>Actinomycetota</taxon>
        <taxon>Actinomycetes</taxon>
        <taxon>Streptosporangiales</taxon>
        <taxon>Streptosporangiaceae</taxon>
        <taxon>Nonomuraea</taxon>
    </lineage>
</organism>
<dbReference type="PROSITE" id="PS50943">
    <property type="entry name" value="HTH_CROC1"/>
    <property type="match status" value="1"/>
</dbReference>
<dbReference type="SMART" id="SM00530">
    <property type="entry name" value="HTH_XRE"/>
    <property type="match status" value="1"/>
</dbReference>
<dbReference type="Gene3D" id="3.30.450.180">
    <property type="match status" value="1"/>
</dbReference>
<dbReference type="PANTHER" id="PTHR35010">
    <property type="entry name" value="BLL4672 PROTEIN-RELATED"/>
    <property type="match status" value="1"/>
</dbReference>
<sequence>MRGLTDNELGRFLRSRREQLDPSRYLDPSGYVDRPANRRRTPGLRRSEIAARANISVEWYTRLEQGRGGVPSAKVLDAVCDALELRPDEREHVHLLAFGRAGPAVEQLGEEDLARLQRLVDAITCPAYIKSAAWDVVVWNAAAASLLTDYDQIPIGRRNVLRILFSDPAARARVDGWWHEAKLAVATFRLELGRWAFTSPEADRLIGDLYSSSPDFAAIWDLNEVGHLGQGVKDLAVPGSGRVRMQYEALSLDAYAGFGLVIYNFLPADQPTVPGSPRSPR</sequence>
<dbReference type="SUPFAM" id="SSF47413">
    <property type="entry name" value="lambda repressor-like DNA-binding domains"/>
    <property type="match status" value="1"/>
</dbReference>
<dbReference type="Proteomes" id="UP000309128">
    <property type="component" value="Unassembled WGS sequence"/>
</dbReference>
<dbReference type="AlphaFoldDB" id="A0A5S4FPV7"/>
<reference evidence="2 3" key="1">
    <citation type="submission" date="2019-05" db="EMBL/GenBank/DDBJ databases">
        <title>Draft genome sequence of Nonomuraea turkmeniaca DSM 43926.</title>
        <authorList>
            <person name="Saricaoglu S."/>
            <person name="Isik K."/>
        </authorList>
    </citation>
    <scope>NUCLEOTIDE SEQUENCE [LARGE SCALE GENOMIC DNA]</scope>
    <source>
        <strain evidence="2 3">DSM 43926</strain>
    </source>
</reference>
<dbReference type="InterPro" id="IPR010982">
    <property type="entry name" value="Lambda_DNA-bd_dom_sf"/>
</dbReference>
<dbReference type="Pfam" id="PF17765">
    <property type="entry name" value="MLTR_LBD"/>
    <property type="match status" value="1"/>
</dbReference>
<feature type="domain" description="HTH cro/C1-type" evidence="1">
    <location>
        <begin position="43"/>
        <end position="90"/>
    </location>
</feature>
<dbReference type="RefSeq" id="WP_138666265.1">
    <property type="nucleotide sequence ID" value="NZ_VCKY01000032.1"/>
</dbReference>
<dbReference type="CDD" id="cd00093">
    <property type="entry name" value="HTH_XRE"/>
    <property type="match status" value="1"/>
</dbReference>
<dbReference type="PANTHER" id="PTHR35010:SF2">
    <property type="entry name" value="BLL4672 PROTEIN"/>
    <property type="match status" value="1"/>
</dbReference>
<proteinExistence type="predicted"/>
<evidence type="ECO:0000259" key="1">
    <source>
        <dbReference type="PROSITE" id="PS50943"/>
    </source>
</evidence>
<dbReference type="InterPro" id="IPR001387">
    <property type="entry name" value="Cro/C1-type_HTH"/>
</dbReference>
<evidence type="ECO:0000313" key="2">
    <source>
        <dbReference type="EMBL" id="TMR22221.1"/>
    </source>
</evidence>
<dbReference type="EMBL" id="VCKY01000032">
    <property type="protein sequence ID" value="TMR22221.1"/>
    <property type="molecule type" value="Genomic_DNA"/>
</dbReference>
<gene>
    <name evidence="2" type="ORF">ETD86_12305</name>
</gene>
<dbReference type="InterPro" id="IPR041413">
    <property type="entry name" value="MLTR_LBD"/>
</dbReference>
<dbReference type="Gene3D" id="1.10.260.40">
    <property type="entry name" value="lambda repressor-like DNA-binding domains"/>
    <property type="match status" value="1"/>
</dbReference>
<dbReference type="Pfam" id="PF13560">
    <property type="entry name" value="HTH_31"/>
    <property type="match status" value="1"/>
</dbReference>
<protein>
    <submittedName>
        <fullName evidence="2">Helix-turn-helix domain-containing protein</fullName>
    </submittedName>
</protein>
<dbReference type="OrthoDB" id="3542608at2"/>
<accession>A0A5S4FPV7</accession>
<comment type="caution">
    <text evidence="2">The sequence shown here is derived from an EMBL/GenBank/DDBJ whole genome shotgun (WGS) entry which is preliminary data.</text>
</comment>
<name>A0A5S4FPV7_9ACTN</name>
<evidence type="ECO:0000313" key="3">
    <source>
        <dbReference type="Proteomes" id="UP000309128"/>
    </source>
</evidence>
<keyword evidence="3" id="KW-1185">Reference proteome</keyword>